<dbReference type="SUPFAM" id="SSF52047">
    <property type="entry name" value="RNI-like"/>
    <property type="match status" value="1"/>
</dbReference>
<accession>A0AAW0CLM3</accession>
<sequence length="478" mass="53045">MEPLTPERGKLPPELISHILKFLSQDTPDTLQNCALVSWTWCNSARPLIFRSISINTGALPCQTWVSRFRSAPRIASLVIHLSLSGVYHHFPGSHSEPKWSIADAQNLAKELAHIQALTITNDTLDEDGPYHVFLRHLHGLQKLTLFYIELESPEHLFSLMACAKTARNLSELSMLYVGSHQGPAFALFQLLPIPSYMFGFGDAPIIQYHGPPLWSLRRLTISSTEIRKDVLSMLTSSMFDYSCFVSLTLESAIEPLFRDHGADPMVRDLFETLIAVTGPAMRCLTLGVSNGGERSGNDNLHLSYIISASLLKHLKPLVRLVLRSGGLSGGLLPASALAVASRLFPTLQGHELHLEEIAIVIDVGRFDEPCEMILNHLRTLQGWQIFDDRLESTVKMLPNFRRLLFVISVGNGKPLDNEISAIIRNALPKANARKSLEVHVEVPVSHSCLLFPLVVEQHLQGPGVRTVIKGLSQYESG</sequence>
<proteinExistence type="predicted"/>
<name>A0AAW0CLM3_9AGAR</name>
<keyword evidence="3" id="KW-1185">Reference proteome</keyword>
<protein>
    <recommendedName>
        <fullName evidence="1">F-box domain-containing protein</fullName>
    </recommendedName>
</protein>
<dbReference type="Gene3D" id="1.20.1280.50">
    <property type="match status" value="1"/>
</dbReference>
<feature type="domain" description="F-box" evidence="1">
    <location>
        <begin position="10"/>
        <end position="55"/>
    </location>
</feature>
<dbReference type="EMBL" id="JAYKXP010000039">
    <property type="protein sequence ID" value="KAK7039196.1"/>
    <property type="molecule type" value="Genomic_DNA"/>
</dbReference>
<gene>
    <name evidence="2" type="ORF">VNI00_010101</name>
</gene>
<dbReference type="AlphaFoldDB" id="A0AAW0CLM3"/>
<organism evidence="2 3">
    <name type="scientific">Paramarasmius palmivorus</name>
    <dbReference type="NCBI Taxonomy" id="297713"/>
    <lineage>
        <taxon>Eukaryota</taxon>
        <taxon>Fungi</taxon>
        <taxon>Dikarya</taxon>
        <taxon>Basidiomycota</taxon>
        <taxon>Agaricomycotina</taxon>
        <taxon>Agaricomycetes</taxon>
        <taxon>Agaricomycetidae</taxon>
        <taxon>Agaricales</taxon>
        <taxon>Marasmiineae</taxon>
        <taxon>Marasmiaceae</taxon>
        <taxon>Paramarasmius</taxon>
    </lineage>
</organism>
<comment type="caution">
    <text evidence="2">The sequence shown here is derived from an EMBL/GenBank/DDBJ whole genome shotgun (WGS) entry which is preliminary data.</text>
</comment>
<evidence type="ECO:0000313" key="2">
    <source>
        <dbReference type="EMBL" id="KAK7039196.1"/>
    </source>
</evidence>
<dbReference type="InterPro" id="IPR036047">
    <property type="entry name" value="F-box-like_dom_sf"/>
</dbReference>
<reference evidence="2 3" key="1">
    <citation type="submission" date="2024-01" db="EMBL/GenBank/DDBJ databases">
        <title>A draft genome for a cacao thread blight-causing isolate of Paramarasmius palmivorus.</title>
        <authorList>
            <person name="Baruah I.K."/>
            <person name="Bukari Y."/>
            <person name="Amoako-Attah I."/>
            <person name="Meinhardt L.W."/>
            <person name="Bailey B.A."/>
            <person name="Cohen S.P."/>
        </authorList>
    </citation>
    <scope>NUCLEOTIDE SEQUENCE [LARGE SCALE GENOMIC DNA]</scope>
    <source>
        <strain evidence="2 3">GH-12</strain>
    </source>
</reference>
<dbReference type="InterPro" id="IPR001810">
    <property type="entry name" value="F-box_dom"/>
</dbReference>
<dbReference type="Proteomes" id="UP001383192">
    <property type="component" value="Unassembled WGS sequence"/>
</dbReference>
<evidence type="ECO:0000313" key="3">
    <source>
        <dbReference type="Proteomes" id="UP001383192"/>
    </source>
</evidence>
<dbReference type="Pfam" id="PF12937">
    <property type="entry name" value="F-box-like"/>
    <property type="match status" value="1"/>
</dbReference>
<dbReference type="SUPFAM" id="SSF81383">
    <property type="entry name" value="F-box domain"/>
    <property type="match status" value="1"/>
</dbReference>
<evidence type="ECO:0000259" key="1">
    <source>
        <dbReference type="Pfam" id="PF12937"/>
    </source>
</evidence>